<dbReference type="Proteomes" id="UP001596972">
    <property type="component" value="Unassembled WGS sequence"/>
</dbReference>
<dbReference type="RefSeq" id="WP_378296075.1">
    <property type="nucleotide sequence ID" value="NZ_JBHTJA010000002.1"/>
</dbReference>
<protein>
    <submittedName>
        <fullName evidence="2">Uncharacterized protein</fullName>
    </submittedName>
</protein>
<evidence type="ECO:0000256" key="1">
    <source>
        <dbReference type="SAM" id="MobiDB-lite"/>
    </source>
</evidence>
<feature type="compositionally biased region" description="Polar residues" evidence="1">
    <location>
        <begin position="84"/>
        <end position="96"/>
    </location>
</feature>
<comment type="caution">
    <text evidence="2">The sequence shown here is derived from an EMBL/GenBank/DDBJ whole genome shotgun (WGS) entry which is preliminary data.</text>
</comment>
<dbReference type="SUPFAM" id="SSF56645">
    <property type="entry name" value="Acyl-CoA dehydrogenase NM domain-like"/>
    <property type="match status" value="1"/>
</dbReference>
<proteinExistence type="predicted"/>
<name>A0ABW3EG13_9ACTN</name>
<gene>
    <name evidence="2" type="ORF">ACFQ11_02520</name>
</gene>
<keyword evidence="3" id="KW-1185">Reference proteome</keyword>
<accession>A0ABW3EG13</accession>
<sequence length="107" mass="10862">MGCEPEETAATQFVHSMGVLPADPGKVPNFSLPEGGNQTLTDVLAEDLGARLHALAHGTEAQRQRWLRPVAEGGLVGAFAAGAPSTSRRPSGTTPARPSAASASSAS</sequence>
<reference evidence="3" key="1">
    <citation type="journal article" date="2019" name="Int. J. Syst. Evol. Microbiol.">
        <title>The Global Catalogue of Microorganisms (GCM) 10K type strain sequencing project: providing services to taxonomists for standard genome sequencing and annotation.</title>
        <authorList>
            <consortium name="The Broad Institute Genomics Platform"/>
            <consortium name="The Broad Institute Genome Sequencing Center for Infectious Disease"/>
            <person name="Wu L."/>
            <person name="Ma J."/>
        </authorList>
    </citation>
    <scope>NUCLEOTIDE SEQUENCE [LARGE SCALE GENOMIC DNA]</scope>
    <source>
        <strain evidence="3">JCM 31202</strain>
    </source>
</reference>
<evidence type="ECO:0000313" key="2">
    <source>
        <dbReference type="EMBL" id="MFD0899254.1"/>
    </source>
</evidence>
<feature type="region of interest" description="Disordered" evidence="1">
    <location>
        <begin position="80"/>
        <end position="107"/>
    </location>
</feature>
<evidence type="ECO:0000313" key="3">
    <source>
        <dbReference type="Proteomes" id="UP001596972"/>
    </source>
</evidence>
<dbReference type="EMBL" id="JBHTJA010000002">
    <property type="protein sequence ID" value="MFD0899254.1"/>
    <property type="molecule type" value="Genomic_DNA"/>
</dbReference>
<dbReference type="InterPro" id="IPR009100">
    <property type="entry name" value="AcylCoA_DH/oxidase_NM_dom_sf"/>
</dbReference>
<organism evidence="2 3">
    <name type="scientific">Actinomadura sediminis</name>
    <dbReference type="NCBI Taxonomy" id="1038904"/>
    <lineage>
        <taxon>Bacteria</taxon>
        <taxon>Bacillati</taxon>
        <taxon>Actinomycetota</taxon>
        <taxon>Actinomycetes</taxon>
        <taxon>Streptosporangiales</taxon>
        <taxon>Thermomonosporaceae</taxon>
        <taxon>Actinomadura</taxon>
    </lineage>
</organism>